<evidence type="ECO:0000313" key="1">
    <source>
        <dbReference type="EMBL" id="MDI9241310.1"/>
    </source>
</evidence>
<sequence>MKKAGEIFASPAQPSFPLTQAAYGISPARPIASIQTHLLHKINTYFPVCQDFQLYSSANLP</sequence>
<gene>
    <name evidence="1" type="ORF">QJ036_02295</name>
</gene>
<organism evidence="1 2">
    <name type="scientific">Fusibacillus kribbianus</name>
    <dbReference type="NCBI Taxonomy" id="3044208"/>
    <lineage>
        <taxon>Bacteria</taxon>
        <taxon>Bacillati</taxon>
        <taxon>Bacillota</taxon>
        <taxon>Clostridia</taxon>
        <taxon>Lachnospirales</taxon>
        <taxon>Lachnospiraceae</taxon>
        <taxon>Fusibacillus</taxon>
    </lineage>
</organism>
<proteinExistence type="predicted"/>
<keyword evidence="2" id="KW-1185">Reference proteome</keyword>
<accession>A0AAP4B810</accession>
<name>A0AAP4B810_9FIRM</name>
<evidence type="ECO:0000313" key="2">
    <source>
        <dbReference type="Proteomes" id="UP001300383"/>
    </source>
</evidence>
<dbReference type="AlphaFoldDB" id="A0AAP4B810"/>
<dbReference type="EMBL" id="JASGBQ010000002">
    <property type="protein sequence ID" value="MDI9241310.1"/>
    <property type="molecule type" value="Genomic_DNA"/>
</dbReference>
<dbReference type="Proteomes" id="UP001300383">
    <property type="component" value="Unassembled WGS sequence"/>
</dbReference>
<protein>
    <submittedName>
        <fullName evidence="1">Uncharacterized protein</fullName>
    </submittedName>
</protein>
<reference evidence="1 2" key="1">
    <citation type="submission" date="2023-05" db="EMBL/GenBank/DDBJ databases">
        <title>[ruminococcus] sp. nov., isolated from a pig farm feces dump.</title>
        <authorList>
            <person name="Chang Y.-H."/>
        </authorList>
    </citation>
    <scope>NUCLEOTIDE SEQUENCE [LARGE SCALE GENOMIC DNA]</scope>
    <source>
        <strain evidence="1 2">YH-rum2234</strain>
    </source>
</reference>
<comment type="caution">
    <text evidence="1">The sequence shown here is derived from an EMBL/GenBank/DDBJ whole genome shotgun (WGS) entry which is preliminary data.</text>
</comment>